<sequence length="107" mass="12331">SSKENYPAELQLTPDGKYLLVSNRGDENLVIFNINENNNEILSVKEHLDCRGSFTRYFTFDPTGRFLLVANQKSNNLVCFSYNRDNGTYTFVSQLDNIQSPQHMVFL</sequence>
<dbReference type="GO" id="GO:0017057">
    <property type="term" value="F:6-phosphogluconolactonase activity"/>
    <property type="evidence" value="ECO:0007669"/>
    <property type="project" value="TreeGrafter"/>
</dbReference>
<dbReference type="Gene3D" id="2.130.10.10">
    <property type="entry name" value="YVTN repeat-like/Quinoprotein amine dehydrogenase"/>
    <property type="match status" value="1"/>
</dbReference>
<proteinExistence type="inferred from homology"/>
<protein>
    <submittedName>
        <fullName evidence="2">Uncharacterized protein</fullName>
    </submittedName>
</protein>
<dbReference type="Pfam" id="PF10282">
    <property type="entry name" value="Lactonase"/>
    <property type="match status" value="1"/>
</dbReference>
<comment type="caution">
    <text evidence="2">The sequence shown here is derived from an EMBL/GenBank/DDBJ whole genome shotgun (WGS) entry which is preliminary data.</text>
</comment>
<dbReference type="InterPro" id="IPR015943">
    <property type="entry name" value="WD40/YVTN_repeat-like_dom_sf"/>
</dbReference>
<comment type="similarity">
    <text evidence="1">Belongs to the cycloisomerase 2 family.</text>
</comment>
<dbReference type="PANTHER" id="PTHR30344">
    <property type="entry name" value="6-PHOSPHOGLUCONOLACTONASE-RELATED"/>
    <property type="match status" value="1"/>
</dbReference>
<dbReference type="InterPro" id="IPR050282">
    <property type="entry name" value="Cycloisomerase_2"/>
</dbReference>
<dbReference type="EMBL" id="CAJNOO010000323">
    <property type="protein sequence ID" value="CAF0905515.1"/>
    <property type="molecule type" value="Genomic_DNA"/>
</dbReference>
<dbReference type="OrthoDB" id="9972196at2759"/>
<evidence type="ECO:0000313" key="2">
    <source>
        <dbReference type="EMBL" id="CAF0905515.1"/>
    </source>
</evidence>
<dbReference type="InterPro" id="IPR019405">
    <property type="entry name" value="Lactonase_7-beta_prop"/>
</dbReference>
<dbReference type="PANTHER" id="PTHR30344:SF1">
    <property type="entry name" value="6-PHOSPHOGLUCONOLACTONASE"/>
    <property type="match status" value="1"/>
</dbReference>
<dbReference type="Proteomes" id="UP000663882">
    <property type="component" value="Unassembled WGS sequence"/>
</dbReference>
<organism evidence="2 3">
    <name type="scientific">Rotaria sordida</name>
    <dbReference type="NCBI Taxonomy" id="392033"/>
    <lineage>
        <taxon>Eukaryota</taxon>
        <taxon>Metazoa</taxon>
        <taxon>Spiralia</taxon>
        <taxon>Gnathifera</taxon>
        <taxon>Rotifera</taxon>
        <taxon>Eurotatoria</taxon>
        <taxon>Bdelloidea</taxon>
        <taxon>Philodinida</taxon>
        <taxon>Philodinidae</taxon>
        <taxon>Rotaria</taxon>
    </lineage>
</organism>
<gene>
    <name evidence="2" type="ORF">RFH988_LOCUS9207</name>
</gene>
<feature type="non-terminal residue" evidence="2">
    <location>
        <position position="1"/>
    </location>
</feature>
<evidence type="ECO:0000313" key="3">
    <source>
        <dbReference type="Proteomes" id="UP000663882"/>
    </source>
</evidence>
<name>A0A813ZZP7_9BILA</name>
<dbReference type="AlphaFoldDB" id="A0A813ZZP7"/>
<accession>A0A813ZZP7</accession>
<evidence type="ECO:0000256" key="1">
    <source>
        <dbReference type="ARBA" id="ARBA00005564"/>
    </source>
</evidence>
<dbReference type="SUPFAM" id="SSF50974">
    <property type="entry name" value="Nitrous oxide reductase, N-terminal domain"/>
    <property type="match status" value="1"/>
</dbReference>
<dbReference type="InterPro" id="IPR011045">
    <property type="entry name" value="N2O_reductase_N"/>
</dbReference>
<reference evidence="2" key="1">
    <citation type="submission" date="2021-02" db="EMBL/GenBank/DDBJ databases">
        <authorList>
            <person name="Nowell W R."/>
        </authorList>
    </citation>
    <scope>NUCLEOTIDE SEQUENCE</scope>
</reference>